<gene>
    <name evidence="1" type="ORF">EDD58_103284</name>
</gene>
<dbReference type="AlphaFoldDB" id="A0A4R3L4Z7"/>
<organism evidence="1 2">
    <name type="scientific">Hazenella coriacea</name>
    <dbReference type="NCBI Taxonomy" id="1179467"/>
    <lineage>
        <taxon>Bacteria</taxon>
        <taxon>Bacillati</taxon>
        <taxon>Bacillota</taxon>
        <taxon>Bacilli</taxon>
        <taxon>Bacillales</taxon>
        <taxon>Thermoactinomycetaceae</taxon>
        <taxon>Hazenella</taxon>
    </lineage>
</organism>
<dbReference type="Proteomes" id="UP000294937">
    <property type="component" value="Unassembled WGS sequence"/>
</dbReference>
<sequence>MALKFNEEQVKEILMKELGYKETLARDVVKLILKNMDEYFQGALDQWLEDRTIPEDLEVKGVTYKIIEENLNTDFIGTLLRLDSILRTPGTAKAILKQIERGRFR</sequence>
<evidence type="ECO:0000313" key="2">
    <source>
        <dbReference type="Proteomes" id="UP000294937"/>
    </source>
</evidence>
<accession>A0A4R3L4Z7</accession>
<reference evidence="1 2" key="1">
    <citation type="submission" date="2019-03" db="EMBL/GenBank/DDBJ databases">
        <title>Genomic Encyclopedia of Type Strains, Phase IV (KMG-IV): sequencing the most valuable type-strain genomes for metagenomic binning, comparative biology and taxonomic classification.</title>
        <authorList>
            <person name="Goeker M."/>
        </authorList>
    </citation>
    <scope>NUCLEOTIDE SEQUENCE [LARGE SCALE GENOMIC DNA]</scope>
    <source>
        <strain evidence="1 2">DSM 45707</strain>
    </source>
</reference>
<dbReference type="EMBL" id="SMAG01000003">
    <property type="protein sequence ID" value="TCS94861.1"/>
    <property type="molecule type" value="Genomic_DNA"/>
</dbReference>
<keyword evidence="2" id="KW-1185">Reference proteome</keyword>
<comment type="caution">
    <text evidence="1">The sequence shown here is derived from an EMBL/GenBank/DDBJ whole genome shotgun (WGS) entry which is preliminary data.</text>
</comment>
<dbReference type="RefSeq" id="WP_131924241.1">
    <property type="nucleotide sequence ID" value="NZ_SMAG01000003.1"/>
</dbReference>
<protein>
    <submittedName>
        <fullName evidence="1">Uncharacterized protein</fullName>
    </submittedName>
</protein>
<name>A0A4R3L4Z7_9BACL</name>
<evidence type="ECO:0000313" key="1">
    <source>
        <dbReference type="EMBL" id="TCS94861.1"/>
    </source>
</evidence>
<proteinExistence type="predicted"/>